<protein>
    <submittedName>
        <fullName evidence="3">Metallophosphoesterase</fullName>
    </submittedName>
</protein>
<dbReference type="InterPro" id="IPR027417">
    <property type="entry name" value="P-loop_NTPase"/>
</dbReference>
<organism evidence="3 4">
    <name type="scientific">Glutamicibacter creatinolyticus</name>
    <dbReference type="NCBI Taxonomy" id="162496"/>
    <lineage>
        <taxon>Bacteria</taxon>
        <taxon>Bacillati</taxon>
        <taxon>Actinomycetota</taxon>
        <taxon>Actinomycetes</taxon>
        <taxon>Micrococcales</taxon>
        <taxon>Micrococcaceae</taxon>
        <taxon>Glutamicibacter</taxon>
    </lineage>
</organism>
<dbReference type="CDD" id="cd07423">
    <property type="entry name" value="MPP_Prp_like"/>
    <property type="match status" value="1"/>
</dbReference>
<dbReference type="Proteomes" id="UP000307000">
    <property type="component" value="Chromosome"/>
</dbReference>
<keyword evidence="4" id="KW-1185">Reference proteome</keyword>
<dbReference type="AlphaFoldDB" id="A0A5B7WRP1"/>
<dbReference type="InterPro" id="IPR029052">
    <property type="entry name" value="Metallo-depent_PP-like"/>
</dbReference>
<dbReference type="InterPro" id="IPR004843">
    <property type="entry name" value="Calcineurin-like_PHP"/>
</dbReference>
<dbReference type="GO" id="GO:0005737">
    <property type="term" value="C:cytoplasm"/>
    <property type="evidence" value="ECO:0007669"/>
    <property type="project" value="TreeGrafter"/>
</dbReference>
<dbReference type="KEGG" id="gcr:GcLGCM259_0871"/>
<dbReference type="InterPro" id="IPR050126">
    <property type="entry name" value="Ap4A_hydrolase"/>
</dbReference>
<dbReference type="Pfam" id="PF13671">
    <property type="entry name" value="AAA_33"/>
    <property type="match status" value="1"/>
</dbReference>
<dbReference type="PANTHER" id="PTHR42850:SF7">
    <property type="entry name" value="BIS(5'-NUCLEOSYL)-TETRAPHOSPHATASE PRPE [ASYMMETRICAL]"/>
    <property type="match status" value="1"/>
</dbReference>
<dbReference type="SUPFAM" id="SSF56091">
    <property type="entry name" value="DNA ligase/mRNA capping enzyme, catalytic domain"/>
    <property type="match status" value="1"/>
</dbReference>
<evidence type="ECO:0000313" key="4">
    <source>
        <dbReference type="Proteomes" id="UP000307000"/>
    </source>
</evidence>
<proteinExistence type="predicted"/>
<dbReference type="Gene3D" id="3.60.21.10">
    <property type="match status" value="1"/>
</dbReference>
<evidence type="ECO:0000313" key="3">
    <source>
        <dbReference type="EMBL" id="QCY46627.1"/>
    </source>
</evidence>
<dbReference type="InterPro" id="IPR006186">
    <property type="entry name" value="Ser/Thr-sp_prot-phosphatase"/>
</dbReference>
<dbReference type="RefSeq" id="WP_138925909.1">
    <property type="nucleotide sequence ID" value="NZ_CP034412.1"/>
</dbReference>
<dbReference type="GO" id="GO:0016791">
    <property type="term" value="F:phosphatase activity"/>
    <property type="evidence" value="ECO:0007669"/>
    <property type="project" value="TreeGrafter"/>
</dbReference>
<dbReference type="PANTHER" id="PTHR42850">
    <property type="entry name" value="METALLOPHOSPHOESTERASE"/>
    <property type="match status" value="1"/>
</dbReference>
<dbReference type="SUPFAM" id="SSF52540">
    <property type="entry name" value="P-loop containing nucleoside triphosphate hydrolases"/>
    <property type="match status" value="1"/>
</dbReference>
<dbReference type="InterPro" id="IPR032380">
    <property type="entry name" value="PNKP_ligase_dom"/>
</dbReference>
<dbReference type="Gene3D" id="3.40.50.300">
    <property type="entry name" value="P-loop containing nucleotide triphosphate hydrolases"/>
    <property type="match status" value="1"/>
</dbReference>
<dbReference type="Pfam" id="PF16542">
    <property type="entry name" value="PNKP_ligase"/>
    <property type="match status" value="1"/>
</dbReference>
<sequence>MSRLLIPEVGLVLLIGASGSGKSRFAAEHFGKFEVLSSDYFRGLVGNDETDQSVTAAAFEALNFVAGKRLEADLLTVVDATSVQHSARQQLIEVARAHDVLVSAIVLDMPLRLCLERNEARVAYRVPPAAIERQHQQLRKSLKGLRKEGYARLHILNTPEEVAQATVVRHKLLNDFRDQHGPFDVIGDVHGCLEELVLLLQRLGYRISRDKLNRPVDALPPEGRRAIFVGDLVDRGPDSAGVLRLVMGMSASGHALAVPGNHEDKLVRALRGRKVSLAHGLEGTLQQLEAEGPDFKRDVLDFCSGLVSHMVLDVGNLVIAHAGLIQQYQGRASGRVRAFALYGQVTGEKDEYGLPVRYPWARDYRGPATVLYGHTPVTEVAWINNTACLDTGCVFGGQLSAMRYPEREVVAVDALRKHSEPIRPLESPHGPQREPGVLSMEDVTGPLHLKAKGLGTIRISQEQAAGALETMSRFAIDPRWLRYLPPTMAPAESSKSPGYLEHPTEAFTYFRKQGITTVVCEEKHMGSRAVLLLSRNPKRFNAPAEWLGALHTRTGRSFLEGAAERELLQRAHQICDESGLWAELDTDWVMLDGELLPWSLKAESLIKDTYASVAAAGTAAMAAGVSVLEKAAATGLDVTDLLSRTRERGEHVVQFREAYRRYIGSPDELRFAAFQVLASEGQTHEERDHGWHLDIARRLARTGPDVFSATRWQQVNLEDPRSEREAVQWWQELTQSGGEGMVVKPWSNLTRGAKGWVQPGIKVRGREYLRLIYGPDYLKPENLERLRQRATDRKRSRALQEYILGLQALRLTAQDEPLWKVHQMVFGVLALESEPLDPRL</sequence>
<reference evidence="3 4" key="1">
    <citation type="submission" date="2018-12" db="EMBL/GenBank/DDBJ databases">
        <title>Complete Genome Sequence of Glutamicibacter creatinolyticus strain LGCM259,isolated from an abscess of a 12-year-old mare in Italy.</title>
        <authorList>
            <person name="Santos R.G."/>
            <person name="Silva A.L."/>
            <person name="Seyffert N."/>
            <person name="Castro T.L.P."/>
            <person name="Attili A.R."/>
            <person name="Rifici C."/>
            <person name="Mazzullo G."/>
            <person name="Brenig B."/>
            <person name="Venanzi F."/>
            <person name="Azevedo V."/>
        </authorList>
    </citation>
    <scope>NUCLEOTIDE SEQUENCE [LARGE SCALE GENOMIC DNA]</scope>
    <source>
        <strain evidence="3 4">LGCM 259</strain>
    </source>
</reference>
<accession>A0A5B7WRP1</accession>
<name>A0A5B7WRP1_9MICC</name>
<evidence type="ECO:0000259" key="1">
    <source>
        <dbReference type="Pfam" id="PF00149"/>
    </source>
</evidence>
<dbReference type="InterPro" id="IPR024028">
    <property type="entry name" value="PNKP_bac"/>
</dbReference>
<dbReference type="InterPro" id="IPR041780">
    <property type="entry name" value="MPP_PrpE-like"/>
</dbReference>
<dbReference type="NCBIfam" id="TIGR04075">
    <property type="entry name" value="bacter_Pnkp"/>
    <property type="match status" value="1"/>
</dbReference>
<evidence type="ECO:0000259" key="2">
    <source>
        <dbReference type="Pfam" id="PF16542"/>
    </source>
</evidence>
<feature type="domain" description="Calcineurin-like phosphoesterase" evidence="1">
    <location>
        <begin position="182"/>
        <end position="376"/>
    </location>
</feature>
<dbReference type="Gene3D" id="3.30.470.30">
    <property type="entry name" value="DNA ligase/mRNA capping enzyme"/>
    <property type="match status" value="2"/>
</dbReference>
<dbReference type="EMBL" id="CP034412">
    <property type="protein sequence ID" value="QCY46627.1"/>
    <property type="molecule type" value="Genomic_DNA"/>
</dbReference>
<dbReference type="PRINTS" id="PR00114">
    <property type="entry name" value="STPHPHTASE"/>
</dbReference>
<dbReference type="Pfam" id="PF00149">
    <property type="entry name" value="Metallophos"/>
    <property type="match status" value="1"/>
</dbReference>
<gene>
    <name evidence="3" type="ORF">GcLGCM259_0871</name>
</gene>
<feature type="domain" description="Polynucleotide kinase-phosphatase ligase" evidence="2">
    <location>
        <begin position="467"/>
        <end position="835"/>
    </location>
</feature>
<dbReference type="SUPFAM" id="SSF56300">
    <property type="entry name" value="Metallo-dependent phosphatases"/>
    <property type="match status" value="1"/>
</dbReference>